<dbReference type="SUPFAM" id="SSF103039">
    <property type="entry name" value="CheC-like"/>
    <property type="match status" value="1"/>
</dbReference>
<dbReference type="Proteomes" id="UP000185999">
    <property type="component" value="Unassembled WGS sequence"/>
</dbReference>
<dbReference type="PANTHER" id="PTHR44591:SF24">
    <property type="entry name" value="PROTEIN-GLUTAMATE METHYLESTERASE_PROTEIN-GLUTAMINE GLUTAMINASE 1"/>
    <property type="match status" value="1"/>
</dbReference>
<evidence type="ECO:0000256" key="3">
    <source>
        <dbReference type="PROSITE-ProRule" id="PRU00169"/>
    </source>
</evidence>
<dbReference type="Pfam" id="PF00072">
    <property type="entry name" value="Response_reg"/>
    <property type="match status" value="1"/>
</dbReference>
<sequence length="332" mass="36908">MNTPFPVIICDDSNLARKQMAHALDGWNVDITFAQHGAEALGAIRQGKGDLLFLDLNMPVMDGYQLLELIQREDLPTMVIVVSGDIQPDAYIRVKNMGAIDFIKKPINTDNVTDILHRYGLLDALSAGEKPALLPSDTAIDLKSYYQELSNIAMGHAADRLARLLKVFIQLPIPRVALINIDELDMILHHHSSEDQGAIVSQGFISSGIAGEVLLMFSESSIQDMAKLLRYEGDINVSSEKEILIDLANVLSGAFLNSLAHQLDIIFSQNSPVILSFTDELTASNNTEQRWNKTLSIEISYRIEEHNISCDLLLLFTEDSLDALNQRAQFFQ</sequence>
<keyword evidence="2 3" id="KW-0597">Phosphoprotein</keyword>
<dbReference type="InterPro" id="IPR001789">
    <property type="entry name" value="Sig_transdc_resp-reg_receiver"/>
</dbReference>
<dbReference type="InterPro" id="IPR050595">
    <property type="entry name" value="Bact_response_regulator"/>
</dbReference>
<dbReference type="CDD" id="cd17593">
    <property type="entry name" value="REC_CheC-like"/>
    <property type="match status" value="1"/>
</dbReference>
<dbReference type="GO" id="GO:0006935">
    <property type="term" value="P:chemotaxis"/>
    <property type="evidence" value="ECO:0007669"/>
    <property type="project" value="UniProtKB-KW"/>
</dbReference>
<evidence type="ECO:0000256" key="2">
    <source>
        <dbReference type="ARBA" id="ARBA00022553"/>
    </source>
</evidence>
<dbReference type="PROSITE" id="PS50110">
    <property type="entry name" value="RESPONSE_REGULATORY"/>
    <property type="match status" value="1"/>
</dbReference>
<dbReference type="CDD" id="cd17910">
    <property type="entry name" value="CheC_ClassII"/>
    <property type="match status" value="1"/>
</dbReference>
<keyword evidence="6" id="KW-1185">Reference proteome</keyword>
<dbReference type="STRING" id="619304.SAMN05421760_11060"/>
<accession>A0A1N7NMJ4</accession>
<feature type="domain" description="Response regulatory" evidence="4">
    <location>
        <begin position="6"/>
        <end position="120"/>
    </location>
</feature>
<dbReference type="InterPro" id="IPR011006">
    <property type="entry name" value="CheY-like_superfamily"/>
</dbReference>
<name>A0A1N7NMJ4_9GAMM</name>
<evidence type="ECO:0000256" key="1">
    <source>
        <dbReference type="ARBA" id="ARBA00022500"/>
    </source>
</evidence>
<organism evidence="5 6">
    <name type="scientific">Neptunomonas antarctica</name>
    <dbReference type="NCBI Taxonomy" id="619304"/>
    <lineage>
        <taxon>Bacteria</taxon>
        <taxon>Pseudomonadati</taxon>
        <taxon>Pseudomonadota</taxon>
        <taxon>Gammaproteobacteria</taxon>
        <taxon>Oceanospirillales</taxon>
        <taxon>Oceanospirillaceae</taxon>
        <taxon>Neptunomonas</taxon>
    </lineage>
</organism>
<evidence type="ECO:0000259" key="4">
    <source>
        <dbReference type="PROSITE" id="PS50110"/>
    </source>
</evidence>
<feature type="modified residue" description="4-aspartylphosphate" evidence="3">
    <location>
        <position position="55"/>
    </location>
</feature>
<dbReference type="InterPro" id="IPR028976">
    <property type="entry name" value="CheC-like_sf"/>
</dbReference>
<proteinExistence type="predicted"/>
<dbReference type="Gene3D" id="3.40.1550.10">
    <property type="entry name" value="CheC-like"/>
    <property type="match status" value="1"/>
</dbReference>
<keyword evidence="1" id="KW-0145">Chemotaxis</keyword>
<protein>
    <submittedName>
        <fullName evidence="5">Response regulator receiver domain-containing protein</fullName>
    </submittedName>
</protein>
<reference evidence="6" key="1">
    <citation type="submission" date="2017-01" db="EMBL/GenBank/DDBJ databases">
        <authorList>
            <person name="Varghese N."/>
            <person name="Submissions S."/>
        </authorList>
    </citation>
    <scope>NUCLEOTIDE SEQUENCE [LARGE SCALE GENOMIC DNA]</scope>
    <source>
        <strain evidence="6">DSM 22306</strain>
    </source>
</reference>
<evidence type="ECO:0000313" key="5">
    <source>
        <dbReference type="EMBL" id="SIS99517.1"/>
    </source>
</evidence>
<dbReference type="SUPFAM" id="SSF52172">
    <property type="entry name" value="CheY-like"/>
    <property type="match status" value="1"/>
</dbReference>
<evidence type="ECO:0000313" key="6">
    <source>
        <dbReference type="Proteomes" id="UP000185999"/>
    </source>
</evidence>
<gene>
    <name evidence="5" type="ORF">SAMN05421760_11060</name>
</gene>
<dbReference type="Gene3D" id="3.40.50.2300">
    <property type="match status" value="1"/>
</dbReference>
<dbReference type="AlphaFoldDB" id="A0A1N7NMJ4"/>
<dbReference type="SMART" id="SM00448">
    <property type="entry name" value="REC"/>
    <property type="match status" value="1"/>
</dbReference>
<dbReference type="EMBL" id="FTOE01000010">
    <property type="protein sequence ID" value="SIS99517.1"/>
    <property type="molecule type" value="Genomic_DNA"/>
</dbReference>
<dbReference type="GO" id="GO:0000160">
    <property type="term" value="P:phosphorelay signal transduction system"/>
    <property type="evidence" value="ECO:0007669"/>
    <property type="project" value="InterPro"/>
</dbReference>
<dbReference type="PANTHER" id="PTHR44591">
    <property type="entry name" value="STRESS RESPONSE REGULATOR PROTEIN 1"/>
    <property type="match status" value="1"/>
</dbReference>